<comment type="catalytic activity">
    <reaction evidence="8">
        <text>a primary alcohol + NAD(+) = an aldehyde + NADH + H(+)</text>
        <dbReference type="Rhea" id="RHEA:10736"/>
        <dbReference type="ChEBI" id="CHEBI:15378"/>
        <dbReference type="ChEBI" id="CHEBI:15734"/>
        <dbReference type="ChEBI" id="CHEBI:17478"/>
        <dbReference type="ChEBI" id="CHEBI:57540"/>
        <dbReference type="ChEBI" id="CHEBI:57945"/>
        <dbReference type="EC" id="1.1.1.1"/>
    </reaction>
</comment>
<dbReference type="GO" id="GO:0008270">
    <property type="term" value="F:zinc ion binding"/>
    <property type="evidence" value="ECO:0007669"/>
    <property type="project" value="InterPro"/>
</dbReference>
<dbReference type="InterPro" id="IPR036291">
    <property type="entry name" value="NAD(P)-bd_dom_sf"/>
</dbReference>
<dbReference type="Pfam" id="PF00107">
    <property type="entry name" value="ADH_zinc_N"/>
    <property type="match status" value="1"/>
</dbReference>
<comment type="caution">
    <text evidence="11">The sequence shown here is derived from an EMBL/GenBank/DDBJ whole genome shotgun (WGS) entry which is preliminary data.</text>
</comment>
<dbReference type="EMBL" id="JAFIDA010000001">
    <property type="protein sequence ID" value="MBP1326446.1"/>
    <property type="molecule type" value="Genomic_DNA"/>
</dbReference>
<evidence type="ECO:0000256" key="2">
    <source>
        <dbReference type="ARBA" id="ARBA00008072"/>
    </source>
</evidence>
<dbReference type="GO" id="GO:0004022">
    <property type="term" value="F:alcohol dehydrogenase (NAD+) activity"/>
    <property type="evidence" value="ECO:0007669"/>
    <property type="project" value="UniProtKB-EC"/>
</dbReference>
<gene>
    <name evidence="11" type="ORF">JOF28_001678</name>
</gene>
<evidence type="ECO:0000256" key="5">
    <source>
        <dbReference type="ARBA" id="ARBA00022833"/>
    </source>
</evidence>
<accession>A0A940T5Y6</accession>
<protein>
    <recommendedName>
        <fullName evidence="3">alcohol dehydrogenase</fullName>
        <ecNumber evidence="3">1.1.1.1</ecNumber>
    </recommendedName>
</protein>
<dbReference type="SUPFAM" id="SSF51735">
    <property type="entry name" value="NAD(P)-binding Rossmann-fold domains"/>
    <property type="match status" value="1"/>
</dbReference>
<evidence type="ECO:0000256" key="4">
    <source>
        <dbReference type="ARBA" id="ARBA00022723"/>
    </source>
</evidence>
<dbReference type="InterPro" id="IPR020843">
    <property type="entry name" value="ER"/>
</dbReference>
<keyword evidence="6 11" id="KW-0560">Oxidoreductase</keyword>
<dbReference type="AlphaFoldDB" id="A0A940T5Y6"/>
<name>A0A940T5Y6_9MICO</name>
<dbReference type="RefSeq" id="WP_209705344.1">
    <property type="nucleotide sequence ID" value="NZ_JAFIDA010000001.1"/>
</dbReference>
<feature type="domain" description="Enoyl reductase (ER)" evidence="10">
    <location>
        <begin position="11"/>
        <end position="347"/>
    </location>
</feature>
<dbReference type="InterPro" id="IPR013149">
    <property type="entry name" value="ADH-like_C"/>
</dbReference>
<dbReference type="SUPFAM" id="SSF50129">
    <property type="entry name" value="GroES-like"/>
    <property type="match status" value="1"/>
</dbReference>
<evidence type="ECO:0000256" key="8">
    <source>
        <dbReference type="ARBA" id="ARBA00049243"/>
    </source>
</evidence>
<comment type="cofactor">
    <cofactor evidence="1 9">
        <name>Zn(2+)</name>
        <dbReference type="ChEBI" id="CHEBI:29105"/>
    </cofactor>
</comment>
<evidence type="ECO:0000256" key="1">
    <source>
        <dbReference type="ARBA" id="ARBA00001947"/>
    </source>
</evidence>
<evidence type="ECO:0000313" key="11">
    <source>
        <dbReference type="EMBL" id="MBP1326446.1"/>
    </source>
</evidence>
<evidence type="ECO:0000256" key="3">
    <source>
        <dbReference type="ARBA" id="ARBA00013190"/>
    </source>
</evidence>
<dbReference type="PROSITE" id="PS00059">
    <property type="entry name" value="ADH_ZINC"/>
    <property type="match status" value="1"/>
</dbReference>
<comment type="catalytic activity">
    <reaction evidence="7">
        <text>a secondary alcohol + NAD(+) = a ketone + NADH + H(+)</text>
        <dbReference type="Rhea" id="RHEA:10740"/>
        <dbReference type="ChEBI" id="CHEBI:15378"/>
        <dbReference type="ChEBI" id="CHEBI:17087"/>
        <dbReference type="ChEBI" id="CHEBI:35681"/>
        <dbReference type="ChEBI" id="CHEBI:57540"/>
        <dbReference type="ChEBI" id="CHEBI:57945"/>
        <dbReference type="EC" id="1.1.1.1"/>
    </reaction>
</comment>
<dbReference type="SMART" id="SM00829">
    <property type="entry name" value="PKS_ER"/>
    <property type="match status" value="1"/>
</dbReference>
<dbReference type="InterPro" id="IPR013154">
    <property type="entry name" value="ADH-like_N"/>
</dbReference>
<dbReference type="PANTHER" id="PTHR42940">
    <property type="entry name" value="ALCOHOL DEHYDROGENASE 1-RELATED"/>
    <property type="match status" value="1"/>
</dbReference>
<evidence type="ECO:0000256" key="9">
    <source>
        <dbReference type="RuleBase" id="RU361277"/>
    </source>
</evidence>
<organism evidence="11 12">
    <name type="scientific">Leucobacter exalbidus</name>
    <dbReference type="NCBI Taxonomy" id="662960"/>
    <lineage>
        <taxon>Bacteria</taxon>
        <taxon>Bacillati</taxon>
        <taxon>Actinomycetota</taxon>
        <taxon>Actinomycetes</taxon>
        <taxon>Micrococcales</taxon>
        <taxon>Microbacteriaceae</taxon>
        <taxon>Leucobacter</taxon>
    </lineage>
</organism>
<dbReference type="PANTHER" id="PTHR42940:SF8">
    <property type="entry name" value="VACUOLAR PROTEIN SORTING-ASSOCIATED PROTEIN 11"/>
    <property type="match status" value="1"/>
</dbReference>
<dbReference type="Pfam" id="PF08240">
    <property type="entry name" value="ADH_N"/>
    <property type="match status" value="1"/>
</dbReference>
<proteinExistence type="inferred from homology"/>
<dbReference type="InterPro" id="IPR002328">
    <property type="entry name" value="ADH_Zn_CS"/>
</dbReference>
<keyword evidence="4 9" id="KW-0479">Metal-binding</keyword>
<dbReference type="EC" id="1.1.1.1" evidence="3"/>
<evidence type="ECO:0000256" key="7">
    <source>
        <dbReference type="ARBA" id="ARBA00049164"/>
    </source>
</evidence>
<reference evidence="11" key="1">
    <citation type="submission" date="2021-02" db="EMBL/GenBank/DDBJ databases">
        <title>Sequencing the genomes of 1000 actinobacteria strains.</title>
        <authorList>
            <person name="Klenk H.-P."/>
        </authorList>
    </citation>
    <scope>NUCLEOTIDE SEQUENCE</scope>
    <source>
        <strain evidence="11">DSM 22850</strain>
    </source>
</reference>
<dbReference type="Proteomes" id="UP000675163">
    <property type="component" value="Unassembled WGS sequence"/>
</dbReference>
<evidence type="ECO:0000256" key="6">
    <source>
        <dbReference type="ARBA" id="ARBA00023002"/>
    </source>
</evidence>
<dbReference type="InterPro" id="IPR011032">
    <property type="entry name" value="GroES-like_sf"/>
</dbReference>
<dbReference type="Gene3D" id="3.90.180.10">
    <property type="entry name" value="Medium-chain alcohol dehydrogenases, catalytic domain"/>
    <property type="match status" value="1"/>
</dbReference>
<keyword evidence="5 9" id="KW-0862">Zinc</keyword>
<sequence length="353" mass="36347">MAEMRAFQIPGWQSAPVFNQVPVPTPGPGQVLLKVSAVGLCHTDIALPSYPADFASQLNWKVPFTLGHEISGTVAALGAGATGVEIGDAVVASAANPCGSCWYCLRGKDQNCVVTSGRGYGDDGGLAEYVIVTSPRQLVSIGDLDPVIAAPLADAGATAYHGVNRVLHKLTPDTTAVVIGTGGLGGYAVQFLHLLSGAHVIAVEPNEQRRELALKLGADEAIDGVDEGTVAAIKERTGGRGADVVLDFVGVDATISAGVQATARGGSYGVVGAAGGSLPSQQGWFHDLPRDGEVFTYQGSSVNELRGVISLAQRGLLQSPIVEFPFDQLEDAYAQFGAGTLTGRAVIRMPAGE</sequence>
<evidence type="ECO:0000259" key="10">
    <source>
        <dbReference type="SMART" id="SM00829"/>
    </source>
</evidence>
<evidence type="ECO:0000313" key="12">
    <source>
        <dbReference type="Proteomes" id="UP000675163"/>
    </source>
</evidence>
<dbReference type="Gene3D" id="3.40.50.720">
    <property type="entry name" value="NAD(P)-binding Rossmann-like Domain"/>
    <property type="match status" value="1"/>
</dbReference>
<keyword evidence="12" id="KW-1185">Reference proteome</keyword>
<comment type="similarity">
    <text evidence="2 9">Belongs to the zinc-containing alcohol dehydrogenase family.</text>
</comment>